<proteinExistence type="predicted"/>
<name>A0ABW0M6S0_9BURK</name>
<organism evidence="1 2">
    <name type="scientific">Paraherbaspirillum soli</name>
    <dbReference type="NCBI Taxonomy" id="631222"/>
    <lineage>
        <taxon>Bacteria</taxon>
        <taxon>Pseudomonadati</taxon>
        <taxon>Pseudomonadota</taxon>
        <taxon>Betaproteobacteria</taxon>
        <taxon>Burkholderiales</taxon>
        <taxon>Oxalobacteraceae</taxon>
        <taxon>Paraherbaspirillum</taxon>
    </lineage>
</organism>
<dbReference type="RefSeq" id="WP_378996047.1">
    <property type="nucleotide sequence ID" value="NZ_JBHSMT010000010.1"/>
</dbReference>
<evidence type="ECO:0000313" key="2">
    <source>
        <dbReference type="Proteomes" id="UP001596045"/>
    </source>
</evidence>
<accession>A0ABW0M6S0</accession>
<dbReference type="EMBL" id="JBHSMT010000010">
    <property type="protein sequence ID" value="MFC5473514.1"/>
    <property type="molecule type" value="Genomic_DNA"/>
</dbReference>
<sequence>MTTRSANAPIKGYFYQFDHTIVQILSAASASAVVTVEGIEDVDLTEGGENVLTQCKYYEGTEYNHSVIKDAVIHMLRHFKDNGCTSGQDFSYRVYGYYKSGQEKLPADFDVEFLKKHLLTYKSEGVTHEVHAELVMSDAQLESFRQLLEINIRAMSYDDQQDEAMCLLRSQIPGCLQEDAEVFYYPNAINVIQSLAIKANLNDRKISKAQFIARVNRKDIVFSAWLLKKFGDEYYTREVKKKHFHFPSSTKVPKSTRIFVLDTASEFDLANLTQLLAKIGKRFSHVENRNTSLADRFCPYVLVLGASSAELISLKENLLGQGIELADGHAFNGAQFSAVRLARPPTKDNLTQLKFIGSASQIGQVASSITGSTMEIFDFFKTAPLDAAAVPDGIQHNKIKTDTVYFINEVI</sequence>
<dbReference type="NCBIfam" id="NF042945">
    <property type="entry name" value="DUF4297_antiphage"/>
    <property type="match status" value="1"/>
</dbReference>
<keyword evidence="2" id="KW-1185">Reference proteome</keyword>
<dbReference type="Proteomes" id="UP001596045">
    <property type="component" value="Unassembled WGS sequence"/>
</dbReference>
<gene>
    <name evidence="1" type="ORF">ACFPM8_06030</name>
</gene>
<reference evidence="2" key="1">
    <citation type="journal article" date="2019" name="Int. J. Syst. Evol. Microbiol.">
        <title>The Global Catalogue of Microorganisms (GCM) 10K type strain sequencing project: providing services to taxonomists for standard genome sequencing and annotation.</title>
        <authorList>
            <consortium name="The Broad Institute Genomics Platform"/>
            <consortium name="The Broad Institute Genome Sequencing Center for Infectious Disease"/>
            <person name="Wu L."/>
            <person name="Ma J."/>
        </authorList>
    </citation>
    <scope>NUCLEOTIDE SEQUENCE [LARGE SCALE GENOMIC DNA]</scope>
    <source>
        <strain evidence="2">JCM 17066</strain>
    </source>
</reference>
<protein>
    <submittedName>
        <fullName evidence="1">DUF4297 family anti-phage-associated protein</fullName>
    </submittedName>
</protein>
<evidence type="ECO:0000313" key="1">
    <source>
        <dbReference type="EMBL" id="MFC5473514.1"/>
    </source>
</evidence>
<comment type="caution">
    <text evidence="1">The sequence shown here is derived from an EMBL/GenBank/DDBJ whole genome shotgun (WGS) entry which is preliminary data.</text>
</comment>